<comment type="pathway">
    <text evidence="2">Carbohydrate biosynthesis; dTDP-L-rhamnose biosynthesis.</text>
</comment>
<dbReference type="GO" id="GO:0019305">
    <property type="term" value="P:dTDP-rhamnose biosynthetic process"/>
    <property type="evidence" value="ECO:0007669"/>
    <property type="project" value="UniProtKB-UniPathway"/>
</dbReference>
<feature type="domain" description="RmlD-like substrate binding" evidence="3">
    <location>
        <begin position="3"/>
        <end position="277"/>
    </location>
</feature>
<keyword evidence="2" id="KW-0560">Oxidoreductase</keyword>
<dbReference type="InterPro" id="IPR029903">
    <property type="entry name" value="RmlD-like-bd"/>
</dbReference>
<evidence type="ECO:0000313" key="5">
    <source>
        <dbReference type="Proteomes" id="UP000028875"/>
    </source>
</evidence>
<dbReference type="InterPro" id="IPR005913">
    <property type="entry name" value="dTDP_dehydrorham_reduct"/>
</dbReference>
<organism evidence="4 5">
    <name type="scientific">Virgibacillus massiliensis</name>
    <dbReference type="NCBI Taxonomy" id="1462526"/>
    <lineage>
        <taxon>Bacteria</taxon>
        <taxon>Bacillati</taxon>
        <taxon>Bacillota</taxon>
        <taxon>Bacilli</taxon>
        <taxon>Bacillales</taxon>
        <taxon>Bacillaceae</taxon>
        <taxon>Virgibacillus</taxon>
    </lineage>
</organism>
<dbReference type="Pfam" id="PF04321">
    <property type="entry name" value="RmlD_sub_bind"/>
    <property type="match status" value="1"/>
</dbReference>
<dbReference type="SUPFAM" id="SSF51735">
    <property type="entry name" value="NAD(P)-binding Rossmann-fold domains"/>
    <property type="match status" value="1"/>
</dbReference>
<dbReference type="EC" id="1.1.1.133" evidence="2"/>
<evidence type="ECO:0000256" key="1">
    <source>
        <dbReference type="ARBA" id="ARBA00010944"/>
    </source>
</evidence>
<evidence type="ECO:0000259" key="3">
    <source>
        <dbReference type="Pfam" id="PF04321"/>
    </source>
</evidence>
<dbReference type="UniPathway" id="UPA00124"/>
<dbReference type="PANTHER" id="PTHR10491">
    <property type="entry name" value="DTDP-4-DEHYDRORHAMNOSE REDUCTASE"/>
    <property type="match status" value="1"/>
</dbReference>
<gene>
    <name evidence="4" type="primary">rmlD</name>
    <name evidence="4" type="ORF">BN990_00969</name>
</gene>
<dbReference type="Gene3D" id="3.40.50.720">
    <property type="entry name" value="NAD(P)-binding Rossmann-like Domain"/>
    <property type="match status" value="1"/>
</dbReference>
<dbReference type="AlphaFoldDB" id="A0A024Q9R7"/>
<dbReference type="GO" id="GO:0005829">
    <property type="term" value="C:cytosol"/>
    <property type="evidence" value="ECO:0007669"/>
    <property type="project" value="TreeGrafter"/>
</dbReference>
<dbReference type="CDD" id="cd05254">
    <property type="entry name" value="dTDP_HR_like_SDR_e"/>
    <property type="match status" value="1"/>
</dbReference>
<dbReference type="InterPro" id="IPR036291">
    <property type="entry name" value="NAD(P)-bd_dom_sf"/>
</dbReference>
<dbReference type="STRING" id="1462526.BN990_00969"/>
<dbReference type="EMBL" id="CCDP010000001">
    <property type="protein sequence ID" value="CDQ38696.1"/>
    <property type="molecule type" value="Genomic_DNA"/>
</dbReference>
<evidence type="ECO:0000313" key="4">
    <source>
        <dbReference type="EMBL" id="CDQ38696.1"/>
    </source>
</evidence>
<comment type="function">
    <text evidence="2">Catalyzes the reduction of dTDP-6-deoxy-L-lyxo-4-hexulose to yield dTDP-L-rhamnose.</text>
</comment>
<keyword evidence="2" id="KW-0521">NADP</keyword>
<comment type="caution">
    <text evidence="4">The sequence shown here is derived from an EMBL/GenBank/DDBJ whole genome shotgun (WGS) entry which is preliminary data.</text>
</comment>
<dbReference type="GO" id="GO:0008831">
    <property type="term" value="F:dTDP-4-dehydrorhamnose reductase activity"/>
    <property type="evidence" value="ECO:0007669"/>
    <property type="project" value="UniProtKB-EC"/>
</dbReference>
<sequence length="282" mass="32016">MKKMIISGGEGQLGVAFAKRLQPSYHIVSYSKKEMDITNPEEVDKIIKQNKPDYLIHCAAYTDVDQCENMKMKAFQVNTLGSLNIAKSCKSHKVKLVYISSDYVFDGESNVAYSETSKPNPKNTYGLSKWLGEEVVLKTNPESYIVRTSWLYGHGGKNFVRTMWYLAKQGQEVSVVSDQIGSPTYAEDLVEKCLEIFESPYGIYHISNQGKCSWYDLARVIYQESGAGIHLVKPVLTKDYQKTSVPRPFFSALKMERLKQLNISLPCTWKKGLTKFMGKEKL</sequence>
<protein>
    <recommendedName>
        <fullName evidence="2">dTDP-4-dehydrorhamnose reductase</fullName>
        <ecNumber evidence="2">1.1.1.133</ecNumber>
    </recommendedName>
</protein>
<dbReference type="Gene3D" id="3.90.25.10">
    <property type="entry name" value="UDP-galactose 4-epimerase, domain 1"/>
    <property type="match status" value="1"/>
</dbReference>
<dbReference type="PANTHER" id="PTHR10491:SF4">
    <property type="entry name" value="METHIONINE ADENOSYLTRANSFERASE 2 SUBUNIT BETA"/>
    <property type="match status" value="1"/>
</dbReference>
<dbReference type="NCBIfam" id="TIGR01214">
    <property type="entry name" value="rmlD"/>
    <property type="match status" value="1"/>
</dbReference>
<name>A0A024Q9R7_9BACI</name>
<comment type="similarity">
    <text evidence="1 2">Belongs to the dTDP-4-dehydrorhamnose reductase family.</text>
</comment>
<accession>A0A024Q9R7</accession>
<keyword evidence="5" id="KW-1185">Reference proteome</keyword>
<reference evidence="5" key="2">
    <citation type="submission" date="2014-05" db="EMBL/GenBank/DDBJ databases">
        <title>Draft genome sequence of Virgibacillus massiliensis Vm-5.</title>
        <authorList>
            <person name="Khelaifia S."/>
            <person name="Croce O."/>
            <person name="Lagier J.C."/>
            <person name="Raoult D."/>
        </authorList>
    </citation>
    <scope>NUCLEOTIDE SEQUENCE [LARGE SCALE GENOMIC DNA]</scope>
    <source>
        <strain evidence="5">Vm-5</strain>
    </source>
</reference>
<dbReference type="Proteomes" id="UP000028875">
    <property type="component" value="Unassembled WGS sequence"/>
</dbReference>
<reference evidence="4 5" key="1">
    <citation type="submission" date="2014-03" db="EMBL/GenBank/DDBJ databases">
        <authorList>
            <person name="Urmite Genomes U."/>
        </authorList>
    </citation>
    <scope>NUCLEOTIDE SEQUENCE [LARGE SCALE GENOMIC DNA]</scope>
    <source>
        <strain evidence="4 5">Vm-5</strain>
    </source>
</reference>
<dbReference type="eggNOG" id="COG1091">
    <property type="taxonomic scope" value="Bacteria"/>
</dbReference>
<evidence type="ECO:0000256" key="2">
    <source>
        <dbReference type="RuleBase" id="RU364082"/>
    </source>
</evidence>
<proteinExistence type="inferred from homology"/>